<sequence>MFKQFLRFFAAAGFAFGLATLPAKAETVRGVGFGDSLMAGYQLPAGTGFPEQLEAALRAEGFDVAITNAGVSGDTSSGGLARLDWSVPDGTDFVILELGGNDALRGISPDVTRANLDAMIERLKERDIDVILAGMRAPPNMGGDYADRFDAIFANLAETHDVPLYPFFLDGAITVDGMMQADGIHPTADGVAQMVERFLPLMRTYLSGKEAG</sequence>
<comment type="caution">
    <text evidence="3">The sequence shown here is derived from an EMBL/GenBank/DDBJ whole genome shotgun (WGS) entry which is preliminary data.</text>
</comment>
<dbReference type="OrthoDB" id="9786188at2"/>
<accession>A0A3A8AC35</accession>
<dbReference type="EMBL" id="QFWV02000004">
    <property type="protein sequence ID" value="RKF07425.1"/>
    <property type="molecule type" value="Genomic_DNA"/>
</dbReference>
<dbReference type="CDD" id="cd01822">
    <property type="entry name" value="Lysophospholipase_L1_like"/>
    <property type="match status" value="1"/>
</dbReference>
<evidence type="ECO:0000313" key="4">
    <source>
        <dbReference type="Proteomes" id="UP000246132"/>
    </source>
</evidence>
<dbReference type="RefSeq" id="WP_109768903.1">
    <property type="nucleotide sequence ID" value="NZ_JASHJV010000019.1"/>
</dbReference>
<dbReference type="InterPro" id="IPR013830">
    <property type="entry name" value="SGNH_hydro"/>
</dbReference>
<evidence type="ECO:0000256" key="1">
    <source>
        <dbReference type="SAM" id="SignalP"/>
    </source>
</evidence>
<keyword evidence="4" id="KW-1185">Reference proteome</keyword>
<dbReference type="InterPro" id="IPR036514">
    <property type="entry name" value="SGNH_hydro_sf"/>
</dbReference>
<dbReference type="SUPFAM" id="SSF52266">
    <property type="entry name" value="SGNH hydrolase"/>
    <property type="match status" value="1"/>
</dbReference>
<dbReference type="PANTHER" id="PTHR30383:SF24">
    <property type="entry name" value="THIOESTERASE 1_PROTEASE 1_LYSOPHOSPHOLIPASE L1"/>
    <property type="match status" value="1"/>
</dbReference>
<organism evidence="3 4">
    <name type="scientific">Oceaniradius stylonematis</name>
    <dbReference type="NCBI Taxonomy" id="2184161"/>
    <lineage>
        <taxon>Bacteria</taxon>
        <taxon>Pseudomonadati</taxon>
        <taxon>Pseudomonadota</taxon>
        <taxon>Alphaproteobacteria</taxon>
        <taxon>Hyphomicrobiales</taxon>
        <taxon>Ahrensiaceae</taxon>
        <taxon>Oceaniradius</taxon>
    </lineage>
</organism>
<dbReference type="GO" id="GO:0004622">
    <property type="term" value="F:phosphatidylcholine lysophospholipase activity"/>
    <property type="evidence" value="ECO:0007669"/>
    <property type="project" value="TreeGrafter"/>
</dbReference>
<dbReference type="AlphaFoldDB" id="A0A3A8AC35"/>
<evidence type="ECO:0000313" key="3">
    <source>
        <dbReference type="EMBL" id="RKF07425.1"/>
    </source>
</evidence>
<name>A0A3A8AC35_9HYPH</name>
<feature type="domain" description="SGNH hydrolase-type esterase" evidence="2">
    <location>
        <begin position="33"/>
        <end position="191"/>
    </location>
</feature>
<gene>
    <name evidence="3" type="ORF">DEM25_006370</name>
</gene>
<dbReference type="InterPro" id="IPR051532">
    <property type="entry name" value="Ester_Hydrolysis_Enzymes"/>
</dbReference>
<protein>
    <submittedName>
        <fullName evidence="3">Arylesterase</fullName>
    </submittedName>
</protein>
<feature type="signal peptide" evidence="1">
    <location>
        <begin position="1"/>
        <end position="25"/>
    </location>
</feature>
<keyword evidence="1" id="KW-0732">Signal</keyword>
<reference evidence="3 4" key="1">
    <citation type="journal article" date="2018" name="Int. J. Syst. Bacteriol.">
        <title>Oceaniradius stylonemae gen. nov., sp. nov., isolated from a red alga, Stylonema cornu-cervi.</title>
        <authorList>
            <person name="Jeong S."/>
        </authorList>
    </citation>
    <scope>NUCLEOTIDE SEQUENCE [LARGE SCALE GENOMIC DNA]</scope>
    <source>
        <strain evidence="3 4">StC1</strain>
    </source>
</reference>
<dbReference type="Proteomes" id="UP000246132">
    <property type="component" value="Unassembled WGS sequence"/>
</dbReference>
<proteinExistence type="predicted"/>
<dbReference type="PANTHER" id="PTHR30383">
    <property type="entry name" value="THIOESTERASE 1/PROTEASE 1/LYSOPHOSPHOLIPASE L1"/>
    <property type="match status" value="1"/>
</dbReference>
<dbReference type="Pfam" id="PF13472">
    <property type="entry name" value="Lipase_GDSL_2"/>
    <property type="match status" value="1"/>
</dbReference>
<evidence type="ECO:0000259" key="2">
    <source>
        <dbReference type="Pfam" id="PF13472"/>
    </source>
</evidence>
<feature type="chain" id="PRO_5018618900" evidence="1">
    <location>
        <begin position="26"/>
        <end position="212"/>
    </location>
</feature>
<dbReference type="Gene3D" id="3.40.50.1110">
    <property type="entry name" value="SGNH hydrolase"/>
    <property type="match status" value="1"/>
</dbReference>